<sequence>MEDGPTRVSSSETDQSSRKPKLGRAVERSDCTRRDCRLRQACQRLGSEHLTGFGVYVLAHPCPTCLGALYYCSPDNVFFLTQREEYEKFYTDSRKYFEFGEFYDEYAKEWDERDLPLVYEQRDEGIEIYERWQTLDE</sequence>
<dbReference type="Gene3D" id="3.40.140.10">
    <property type="entry name" value="Cytidine Deaminase, domain 2"/>
    <property type="match status" value="1"/>
</dbReference>
<dbReference type="SUPFAM" id="SSF53927">
    <property type="entry name" value="Cytidine deaminase-like"/>
    <property type="match status" value="1"/>
</dbReference>
<evidence type="ECO:0000313" key="2">
    <source>
        <dbReference type="EMBL" id="MFD1514539.1"/>
    </source>
</evidence>
<keyword evidence="3" id="KW-1185">Reference proteome</keyword>
<protein>
    <recommendedName>
        <fullName evidence="4">CMP/dCMP-type deaminase domain-containing protein</fullName>
    </recommendedName>
</protein>
<evidence type="ECO:0000313" key="3">
    <source>
        <dbReference type="Proteomes" id="UP001597187"/>
    </source>
</evidence>
<dbReference type="EMBL" id="JBHUDC010000007">
    <property type="protein sequence ID" value="MFD1514539.1"/>
    <property type="molecule type" value="Genomic_DNA"/>
</dbReference>
<dbReference type="AlphaFoldDB" id="A0ABD6AY74"/>
<organism evidence="2 3">
    <name type="scientific">Halomarina rubra</name>
    <dbReference type="NCBI Taxonomy" id="2071873"/>
    <lineage>
        <taxon>Archaea</taxon>
        <taxon>Methanobacteriati</taxon>
        <taxon>Methanobacteriota</taxon>
        <taxon>Stenosarchaea group</taxon>
        <taxon>Halobacteria</taxon>
        <taxon>Halobacteriales</taxon>
        <taxon>Natronomonadaceae</taxon>
        <taxon>Halomarina</taxon>
    </lineage>
</organism>
<proteinExistence type="predicted"/>
<reference evidence="2 3" key="1">
    <citation type="journal article" date="2019" name="Int. J. Syst. Evol. Microbiol.">
        <title>The Global Catalogue of Microorganisms (GCM) 10K type strain sequencing project: providing services to taxonomists for standard genome sequencing and annotation.</title>
        <authorList>
            <consortium name="The Broad Institute Genomics Platform"/>
            <consortium name="The Broad Institute Genome Sequencing Center for Infectious Disease"/>
            <person name="Wu L."/>
            <person name="Ma J."/>
        </authorList>
    </citation>
    <scope>NUCLEOTIDE SEQUENCE [LARGE SCALE GENOMIC DNA]</scope>
    <source>
        <strain evidence="2 3">CGMCC 1.12563</strain>
    </source>
</reference>
<evidence type="ECO:0008006" key="4">
    <source>
        <dbReference type="Google" id="ProtNLM"/>
    </source>
</evidence>
<evidence type="ECO:0000256" key="1">
    <source>
        <dbReference type="SAM" id="MobiDB-lite"/>
    </source>
</evidence>
<gene>
    <name evidence="2" type="ORF">ACFSBT_14755</name>
</gene>
<accession>A0ABD6AY74</accession>
<dbReference type="RefSeq" id="WP_250874468.1">
    <property type="nucleotide sequence ID" value="NZ_JALXFV010000007.1"/>
</dbReference>
<dbReference type="InterPro" id="IPR016193">
    <property type="entry name" value="Cytidine_deaminase-like"/>
</dbReference>
<name>A0ABD6AY74_9EURY</name>
<comment type="caution">
    <text evidence="2">The sequence shown here is derived from an EMBL/GenBank/DDBJ whole genome shotgun (WGS) entry which is preliminary data.</text>
</comment>
<feature type="region of interest" description="Disordered" evidence="1">
    <location>
        <begin position="1"/>
        <end position="26"/>
    </location>
</feature>
<dbReference type="Proteomes" id="UP001597187">
    <property type="component" value="Unassembled WGS sequence"/>
</dbReference>